<dbReference type="RefSeq" id="WP_148815340.1">
    <property type="nucleotide sequence ID" value="NZ_CP043046.1"/>
</dbReference>
<dbReference type="Gene3D" id="3.40.50.1820">
    <property type="entry name" value="alpha/beta hydrolase"/>
    <property type="match status" value="1"/>
</dbReference>
<dbReference type="OrthoDB" id="332706at2"/>
<dbReference type="KEGG" id="pacr:FXN63_12680"/>
<keyword evidence="2" id="KW-1185">Reference proteome</keyword>
<gene>
    <name evidence="1" type="ORF">FXN63_12680</name>
</gene>
<sequence>MTTKPTDLEQKDADAIATRAAKNIYHLGITTVYSHPQDSRFAYTLYVPEGIEDPNRQIDLVVSLHGSTRAMEIYRNGFAEFGRWNDCVILSPLFPVGVLGDNNGDGYKQLIEGDIRYDQVLLDMVANVGARYQRNFDTFALFGYSGGGQFTHRFCYLHPEKLWAASIGAPGSVTLLDADKDWWVGVRDVEAKFGKAIDHEALRKVPVHMVVGDADLETWEITHRVGGKHYMPGANDAGRTRPERLASLKTSFEAAGVKVSFDLLPNVPHMGIKTMPAAQDFFAKVLQEKRRAAR</sequence>
<keyword evidence="1" id="KW-0378">Hydrolase</keyword>
<dbReference type="EMBL" id="CP043046">
    <property type="protein sequence ID" value="QEI06591.1"/>
    <property type="molecule type" value="Genomic_DNA"/>
</dbReference>
<accession>A0A5C0B1G6</accession>
<protein>
    <submittedName>
        <fullName evidence="1">Alpha/beta hydrolase</fullName>
    </submittedName>
</protein>
<dbReference type="Proteomes" id="UP000325161">
    <property type="component" value="Chromosome"/>
</dbReference>
<dbReference type="InterPro" id="IPR029058">
    <property type="entry name" value="AB_hydrolase_fold"/>
</dbReference>
<dbReference type="SUPFAM" id="SSF53474">
    <property type="entry name" value="alpha/beta-Hydrolases"/>
    <property type="match status" value="1"/>
</dbReference>
<proteinExistence type="predicted"/>
<evidence type="ECO:0000313" key="1">
    <source>
        <dbReference type="EMBL" id="QEI06591.1"/>
    </source>
</evidence>
<name>A0A5C0B1G6_9BURK</name>
<reference evidence="1 2" key="1">
    <citation type="submission" date="2019-08" db="EMBL/GenBank/DDBJ databases">
        <title>Amphibian skin-associated Pigmentiphaga: genome sequence and occurrence across geography and hosts.</title>
        <authorList>
            <person name="Bletz M.C."/>
            <person name="Bunk B."/>
            <person name="Sproeer C."/>
            <person name="Biwer P."/>
            <person name="Reiter S."/>
            <person name="Rabemananjara F.C.E."/>
            <person name="Schulz S."/>
            <person name="Overmann J."/>
            <person name="Vences M."/>
        </authorList>
    </citation>
    <scope>NUCLEOTIDE SEQUENCE [LARGE SCALE GENOMIC DNA]</scope>
    <source>
        <strain evidence="1 2">Mada1488</strain>
    </source>
</reference>
<evidence type="ECO:0000313" key="2">
    <source>
        <dbReference type="Proteomes" id="UP000325161"/>
    </source>
</evidence>
<dbReference type="GO" id="GO:0016787">
    <property type="term" value="F:hydrolase activity"/>
    <property type="evidence" value="ECO:0007669"/>
    <property type="project" value="UniProtKB-KW"/>
</dbReference>
<dbReference type="AlphaFoldDB" id="A0A5C0B1G6"/>
<organism evidence="1 2">
    <name type="scientific">Pigmentiphaga aceris</name>
    <dbReference type="NCBI Taxonomy" id="1940612"/>
    <lineage>
        <taxon>Bacteria</taxon>
        <taxon>Pseudomonadati</taxon>
        <taxon>Pseudomonadota</taxon>
        <taxon>Betaproteobacteria</taxon>
        <taxon>Burkholderiales</taxon>
        <taxon>Alcaligenaceae</taxon>
        <taxon>Pigmentiphaga</taxon>
    </lineage>
</organism>